<dbReference type="FunFam" id="3.40.50.1000:FF:000029">
    <property type="entry name" value="3-deoxy-D-manno-octulosonate 8-phosphate phosphatase KdsC"/>
    <property type="match status" value="1"/>
</dbReference>
<evidence type="ECO:0000256" key="5">
    <source>
        <dbReference type="ARBA" id="ARBA00013066"/>
    </source>
</evidence>
<feature type="binding site" evidence="12">
    <location>
        <position position="63"/>
    </location>
    <ligand>
        <name>substrate</name>
    </ligand>
</feature>
<proteinExistence type="inferred from homology"/>
<dbReference type="EC" id="3.1.3.45" evidence="5 11"/>
<dbReference type="AlphaFoldDB" id="A0A106C2D2"/>
<evidence type="ECO:0000256" key="3">
    <source>
        <dbReference type="ARBA" id="ARBA00005893"/>
    </source>
</evidence>
<dbReference type="CDD" id="cd01630">
    <property type="entry name" value="HAD_KDO-like"/>
    <property type="match status" value="1"/>
</dbReference>
<evidence type="ECO:0000256" key="6">
    <source>
        <dbReference type="ARBA" id="ARBA00020092"/>
    </source>
</evidence>
<reference evidence="14 15" key="1">
    <citation type="submission" date="2016-01" db="EMBL/GenBank/DDBJ databases">
        <title>Draft genome of the antarctic isolate Shewanella frigidimarina Ag06-30.</title>
        <authorList>
            <person name="Parmeciano Di Noto G."/>
            <person name="Vazquez S."/>
            <person name="Mac Cormack W."/>
            <person name="Iriarte A."/>
            <person name="Quiroga C."/>
        </authorList>
    </citation>
    <scope>NUCLEOTIDE SEQUENCE [LARGE SCALE GENOMIC DNA]</scope>
    <source>
        <strain evidence="14 15">Ag06-30</strain>
    </source>
</reference>
<feature type="binding site" evidence="12">
    <location>
        <position position="86"/>
    </location>
    <ligand>
        <name>substrate</name>
    </ligand>
</feature>
<accession>A0A106C2D2</accession>
<dbReference type="RefSeq" id="WP_059744677.1">
    <property type="nucleotide sequence ID" value="NZ_LRDC01000002.1"/>
</dbReference>
<keyword evidence="8 11" id="KW-0378">Hydrolase</keyword>
<dbReference type="Proteomes" id="UP000055702">
    <property type="component" value="Unassembled WGS sequence"/>
</dbReference>
<dbReference type="InterPro" id="IPR010023">
    <property type="entry name" value="KdsC_fam"/>
</dbReference>
<dbReference type="PIRSF" id="PIRSF006118">
    <property type="entry name" value="KDO8-P_Ptase"/>
    <property type="match status" value="1"/>
</dbReference>
<dbReference type="GO" id="GO:0009103">
    <property type="term" value="P:lipopolysaccharide biosynthetic process"/>
    <property type="evidence" value="ECO:0007669"/>
    <property type="project" value="UniProtKB-UniRule"/>
</dbReference>
<dbReference type="SFLD" id="SFLDS00003">
    <property type="entry name" value="Haloacid_Dehalogenase"/>
    <property type="match status" value="1"/>
</dbReference>
<comment type="catalytic activity">
    <reaction evidence="1 11">
        <text>3-deoxy-alpha-D-manno-2-octulosonate-8-phosphate + H2O = 3-deoxy-alpha-D-manno-oct-2-ulosonate + phosphate</text>
        <dbReference type="Rhea" id="RHEA:11500"/>
        <dbReference type="ChEBI" id="CHEBI:15377"/>
        <dbReference type="ChEBI" id="CHEBI:43474"/>
        <dbReference type="ChEBI" id="CHEBI:85985"/>
        <dbReference type="ChEBI" id="CHEBI:85986"/>
        <dbReference type="EC" id="3.1.3.45"/>
    </reaction>
</comment>
<evidence type="ECO:0000256" key="1">
    <source>
        <dbReference type="ARBA" id="ARBA00000898"/>
    </source>
</evidence>
<evidence type="ECO:0000256" key="11">
    <source>
        <dbReference type="PIRNR" id="PIRNR006118"/>
    </source>
</evidence>
<comment type="cofactor">
    <cofactor evidence="2 11 13">
        <name>Mg(2+)</name>
        <dbReference type="ChEBI" id="CHEBI:18420"/>
    </cofactor>
</comment>
<comment type="function">
    <text evidence="11">Catalyzes the hydrolysis of 3-deoxy-D-manno-octulosonate 8-phosphate (KDO 8-P) to 3-deoxy-D-manno-octulosonate (KDO) and inorganic phosphate.</text>
</comment>
<dbReference type="NCBIfam" id="TIGR01670">
    <property type="entry name" value="KdsC-phosphatas"/>
    <property type="match status" value="1"/>
</dbReference>
<dbReference type="PANTHER" id="PTHR21485">
    <property type="entry name" value="HAD SUPERFAMILY MEMBERS CMAS AND KDSC"/>
    <property type="match status" value="1"/>
</dbReference>
<dbReference type="NCBIfam" id="TIGR01662">
    <property type="entry name" value="HAD-SF-IIIA"/>
    <property type="match status" value="1"/>
</dbReference>
<protein>
    <recommendedName>
        <fullName evidence="6 11">3-deoxy-D-manno-octulosonate 8-phosphate phosphatase KdsC</fullName>
        <ecNumber evidence="5 11">3.1.3.45</ecNumber>
    </recommendedName>
    <alternativeName>
        <fullName evidence="10 11">KDO 8-P phosphatase</fullName>
    </alternativeName>
</protein>
<feature type="binding site" evidence="12">
    <location>
        <position position="102"/>
    </location>
    <ligand>
        <name>substrate</name>
    </ligand>
</feature>
<name>A0A106C2D2_SHEFR</name>
<evidence type="ECO:0000256" key="7">
    <source>
        <dbReference type="ARBA" id="ARBA00022723"/>
    </source>
</evidence>
<feature type="binding site" evidence="12">
    <location>
        <position position="34"/>
    </location>
    <ligand>
        <name>substrate</name>
    </ligand>
</feature>
<dbReference type="InterPro" id="IPR050793">
    <property type="entry name" value="CMP-NeuNAc_synthase"/>
</dbReference>
<evidence type="ECO:0000256" key="10">
    <source>
        <dbReference type="ARBA" id="ARBA00031051"/>
    </source>
</evidence>
<dbReference type="Pfam" id="PF08282">
    <property type="entry name" value="Hydrolase_3"/>
    <property type="match status" value="1"/>
</dbReference>
<dbReference type="SFLD" id="SFLDG01138">
    <property type="entry name" value="C1.6.2:_Deoxy-d-mannose-octulo"/>
    <property type="match status" value="1"/>
</dbReference>
<evidence type="ECO:0000256" key="2">
    <source>
        <dbReference type="ARBA" id="ARBA00001946"/>
    </source>
</evidence>
<dbReference type="GO" id="GO:0008781">
    <property type="term" value="F:N-acylneuraminate cytidylyltransferase activity"/>
    <property type="evidence" value="ECO:0007669"/>
    <property type="project" value="TreeGrafter"/>
</dbReference>
<dbReference type="EMBL" id="LRDC01000002">
    <property type="protein sequence ID" value="KVX02982.1"/>
    <property type="molecule type" value="Genomic_DNA"/>
</dbReference>
<evidence type="ECO:0000313" key="14">
    <source>
        <dbReference type="EMBL" id="KVX02982.1"/>
    </source>
</evidence>
<evidence type="ECO:0000256" key="9">
    <source>
        <dbReference type="ARBA" id="ARBA00022842"/>
    </source>
</evidence>
<evidence type="ECO:0000256" key="4">
    <source>
        <dbReference type="ARBA" id="ARBA00011881"/>
    </source>
</evidence>
<dbReference type="InterPro" id="IPR006549">
    <property type="entry name" value="HAD-SF_hydro_IIIA"/>
</dbReference>
<dbReference type="GO" id="GO:0046872">
    <property type="term" value="F:metal ion binding"/>
    <property type="evidence" value="ECO:0007669"/>
    <property type="project" value="UniProtKB-UniRule"/>
</dbReference>
<evidence type="ECO:0000256" key="8">
    <source>
        <dbReference type="ARBA" id="ARBA00022801"/>
    </source>
</evidence>
<comment type="similarity">
    <text evidence="3 11">Belongs to the KdsC family.</text>
</comment>
<keyword evidence="9 11" id="KW-0460">Magnesium</keyword>
<organism evidence="14">
    <name type="scientific">Shewanella frigidimarina</name>
    <dbReference type="NCBI Taxonomy" id="56812"/>
    <lineage>
        <taxon>Bacteria</taxon>
        <taxon>Pseudomonadati</taxon>
        <taxon>Pseudomonadota</taxon>
        <taxon>Gammaproteobacteria</taxon>
        <taxon>Alteromonadales</taxon>
        <taxon>Shewanellaceae</taxon>
        <taxon>Shewanella</taxon>
    </lineage>
</organism>
<dbReference type="Gene3D" id="3.40.50.1000">
    <property type="entry name" value="HAD superfamily/HAD-like"/>
    <property type="match status" value="1"/>
</dbReference>
<evidence type="ECO:0000313" key="15">
    <source>
        <dbReference type="Proteomes" id="UP000055702"/>
    </source>
</evidence>
<dbReference type="SFLD" id="SFLDG01136">
    <property type="entry name" value="C1.6:_Phosphoserine_Phosphatas"/>
    <property type="match status" value="1"/>
</dbReference>
<keyword evidence="11" id="KW-0448">Lipopolysaccharide biosynthesis</keyword>
<dbReference type="PANTHER" id="PTHR21485:SF3">
    <property type="entry name" value="N-ACYLNEURAMINATE CYTIDYLYLTRANSFERASE"/>
    <property type="match status" value="1"/>
</dbReference>
<dbReference type="GO" id="GO:0019143">
    <property type="term" value="F:3-deoxy-manno-octulosonate-8-phosphatase activity"/>
    <property type="evidence" value="ECO:0007669"/>
    <property type="project" value="UniProtKB-UniRule"/>
</dbReference>
<feature type="binding site" evidence="12">
    <location>
        <position position="78"/>
    </location>
    <ligand>
        <name>substrate</name>
    </ligand>
</feature>
<dbReference type="InterPro" id="IPR023214">
    <property type="entry name" value="HAD_sf"/>
</dbReference>
<comment type="caution">
    <text evidence="14">The sequence shown here is derived from an EMBL/GenBank/DDBJ whole genome shotgun (WGS) entry which is preliminary data.</text>
</comment>
<feature type="binding site" evidence="13">
    <location>
        <position position="32"/>
    </location>
    <ligand>
        <name>Mg(2+)</name>
        <dbReference type="ChEBI" id="CHEBI:18420"/>
    </ligand>
</feature>
<keyword evidence="7 11" id="KW-0479">Metal-binding</keyword>
<dbReference type="NCBIfam" id="NF007019">
    <property type="entry name" value="PRK09484.1"/>
    <property type="match status" value="1"/>
</dbReference>
<sequence>MSESTSFHQGFYGPVSNDIWQRAKKIKLLICDVDGVFSDGRIYLSNAGEELKAFHTRDGYGVRSLLTSGVHVAVITGRKSKIVENRMTALGVTHIYQGIDNKFEPFEQLLSLYNVTADEVAYIGDDMVDLPVMKAVGLAVCVGDGHPFVKQQCHMATTLNGGHGALRELTDLLLLSQDKFASAHGMSI</sequence>
<dbReference type="InterPro" id="IPR036412">
    <property type="entry name" value="HAD-like_sf"/>
</dbReference>
<evidence type="ECO:0000256" key="13">
    <source>
        <dbReference type="PIRSR" id="PIRSR006118-2"/>
    </source>
</evidence>
<feature type="binding site" evidence="13">
    <location>
        <position position="125"/>
    </location>
    <ligand>
        <name>Mg(2+)</name>
        <dbReference type="ChEBI" id="CHEBI:18420"/>
    </ligand>
</feature>
<comment type="subunit">
    <text evidence="4 11">Homotetramer.</text>
</comment>
<evidence type="ECO:0000256" key="12">
    <source>
        <dbReference type="PIRSR" id="PIRSR006118-1"/>
    </source>
</evidence>
<gene>
    <name evidence="14" type="ORF">AWJ07_11805</name>
</gene>
<dbReference type="SUPFAM" id="SSF56784">
    <property type="entry name" value="HAD-like"/>
    <property type="match status" value="1"/>
</dbReference>